<sequence length="105" mass="12229">DENSMWKNIKNELEKIQIEKLGYDHSLCSGILDDSLKPFTALSEEDKNVFKASSKKFLIQHDETLKNICKKFVLGKTEKNYNEEYGDALYDEFFGSTQKVKRVNK</sequence>
<name>A0ABN7W9L7_GIGMA</name>
<comment type="caution">
    <text evidence="1">The sequence shown here is derived from an EMBL/GenBank/DDBJ whole genome shotgun (WGS) entry which is preliminary data.</text>
</comment>
<evidence type="ECO:0000313" key="2">
    <source>
        <dbReference type="Proteomes" id="UP000789901"/>
    </source>
</evidence>
<keyword evidence="2" id="KW-1185">Reference proteome</keyword>
<feature type="non-terminal residue" evidence="1">
    <location>
        <position position="1"/>
    </location>
</feature>
<dbReference type="Proteomes" id="UP000789901">
    <property type="component" value="Unassembled WGS sequence"/>
</dbReference>
<gene>
    <name evidence="1" type="ORF">GMARGA_LOCUS28183</name>
</gene>
<protein>
    <submittedName>
        <fullName evidence="1">43764_t:CDS:1</fullName>
    </submittedName>
</protein>
<reference evidence="1 2" key="1">
    <citation type="submission" date="2021-06" db="EMBL/GenBank/DDBJ databases">
        <authorList>
            <person name="Kallberg Y."/>
            <person name="Tangrot J."/>
            <person name="Rosling A."/>
        </authorList>
    </citation>
    <scope>NUCLEOTIDE SEQUENCE [LARGE SCALE GENOMIC DNA]</scope>
    <source>
        <strain evidence="1 2">120-4 pot B 10/14</strain>
    </source>
</reference>
<dbReference type="EMBL" id="CAJVQB010035646">
    <property type="protein sequence ID" value="CAG8822817.1"/>
    <property type="molecule type" value="Genomic_DNA"/>
</dbReference>
<evidence type="ECO:0000313" key="1">
    <source>
        <dbReference type="EMBL" id="CAG8822817.1"/>
    </source>
</evidence>
<proteinExistence type="predicted"/>
<organism evidence="1 2">
    <name type="scientific">Gigaspora margarita</name>
    <dbReference type="NCBI Taxonomy" id="4874"/>
    <lineage>
        <taxon>Eukaryota</taxon>
        <taxon>Fungi</taxon>
        <taxon>Fungi incertae sedis</taxon>
        <taxon>Mucoromycota</taxon>
        <taxon>Glomeromycotina</taxon>
        <taxon>Glomeromycetes</taxon>
        <taxon>Diversisporales</taxon>
        <taxon>Gigasporaceae</taxon>
        <taxon>Gigaspora</taxon>
    </lineage>
</organism>
<accession>A0ABN7W9L7</accession>